<dbReference type="PANTHER" id="PTHR44051:SF8">
    <property type="entry name" value="GLUTATHIONE S-TRANSFERASE GSTA"/>
    <property type="match status" value="1"/>
</dbReference>
<dbReference type="Pfam" id="PF02798">
    <property type="entry name" value="GST_N"/>
    <property type="match status" value="1"/>
</dbReference>
<keyword evidence="3" id="KW-0808">Transferase</keyword>
<name>A3JZ74_SAGS3</name>
<evidence type="ECO:0000259" key="2">
    <source>
        <dbReference type="PROSITE" id="PS50405"/>
    </source>
</evidence>
<comment type="similarity">
    <text evidence="1">Belongs to the GST superfamily.</text>
</comment>
<keyword evidence="4" id="KW-1185">Reference proteome</keyword>
<dbReference type="SUPFAM" id="SSF47616">
    <property type="entry name" value="GST C-terminal domain-like"/>
    <property type="match status" value="1"/>
</dbReference>
<dbReference type="Gene3D" id="3.40.30.10">
    <property type="entry name" value="Glutaredoxin"/>
    <property type="match status" value="1"/>
</dbReference>
<accession>A3JZ74</accession>
<dbReference type="Pfam" id="PF00043">
    <property type="entry name" value="GST_C"/>
    <property type="match status" value="1"/>
</dbReference>
<dbReference type="RefSeq" id="WP_005855994.1">
    <property type="nucleotide sequence ID" value="NZ_AAYA01000002.1"/>
</dbReference>
<dbReference type="InterPro" id="IPR010987">
    <property type="entry name" value="Glutathione-S-Trfase_C-like"/>
</dbReference>
<dbReference type="PROSITE" id="PS50405">
    <property type="entry name" value="GST_CTER"/>
    <property type="match status" value="1"/>
</dbReference>
<dbReference type="Gene3D" id="1.20.1050.10">
    <property type="match status" value="1"/>
</dbReference>
<protein>
    <submittedName>
        <fullName evidence="3">Putative Glutathione S-transferase</fullName>
    </submittedName>
</protein>
<evidence type="ECO:0000256" key="1">
    <source>
        <dbReference type="RuleBase" id="RU003494"/>
    </source>
</evidence>
<dbReference type="InterPro" id="IPR036249">
    <property type="entry name" value="Thioredoxin-like_sf"/>
</dbReference>
<evidence type="ECO:0000313" key="4">
    <source>
        <dbReference type="Proteomes" id="UP000005713"/>
    </source>
</evidence>
<dbReference type="InterPro" id="IPR036282">
    <property type="entry name" value="Glutathione-S-Trfase_C_sf"/>
</dbReference>
<dbReference type="GO" id="GO:0016740">
    <property type="term" value="F:transferase activity"/>
    <property type="evidence" value="ECO:0007669"/>
    <property type="project" value="UniProtKB-KW"/>
</dbReference>
<dbReference type="Proteomes" id="UP000005713">
    <property type="component" value="Unassembled WGS sequence"/>
</dbReference>
<dbReference type="eggNOG" id="COG0625">
    <property type="taxonomic scope" value="Bacteria"/>
</dbReference>
<dbReference type="EMBL" id="AAYA01000002">
    <property type="protein sequence ID" value="EBA09777.1"/>
    <property type="molecule type" value="Genomic_DNA"/>
</dbReference>
<dbReference type="SFLD" id="SFLDS00019">
    <property type="entry name" value="Glutathione_Transferase_(cytos"/>
    <property type="match status" value="1"/>
</dbReference>
<dbReference type="PANTHER" id="PTHR44051">
    <property type="entry name" value="GLUTATHIONE S-TRANSFERASE-RELATED"/>
    <property type="match status" value="1"/>
</dbReference>
<reference evidence="3 4" key="1">
    <citation type="submission" date="2006-06" db="EMBL/GenBank/DDBJ databases">
        <authorList>
            <person name="Moran M.A."/>
            <person name="Ferriera S."/>
            <person name="Johnson J."/>
            <person name="Kravitz S."/>
            <person name="Beeson K."/>
            <person name="Sutton G."/>
            <person name="Rogers Y.-H."/>
            <person name="Friedman R."/>
            <person name="Frazier M."/>
            <person name="Venter J.C."/>
        </authorList>
    </citation>
    <scope>NUCLEOTIDE SEQUENCE [LARGE SCALE GENOMIC DNA]</scope>
    <source>
        <strain evidence="3 4">E-37</strain>
    </source>
</reference>
<dbReference type="InterPro" id="IPR040079">
    <property type="entry name" value="Glutathione_S-Trfase"/>
</dbReference>
<dbReference type="SUPFAM" id="SSF52833">
    <property type="entry name" value="Thioredoxin-like"/>
    <property type="match status" value="1"/>
</dbReference>
<organism evidence="3 4">
    <name type="scientific">Sagittula stellata (strain ATCC 700073 / DSM 11524 / E-37)</name>
    <dbReference type="NCBI Taxonomy" id="388399"/>
    <lineage>
        <taxon>Bacteria</taxon>
        <taxon>Pseudomonadati</taxon>
        <taxon>Pseudomonadota</taxon>
        <taxon>Alphaproteobacteria</taxon>
        <taxon>Rhodobacterales</taxon>
        <taxon>Roseobacteraceae</taxon>
        <taxon>Sagittula</taxon>
    </lineage>
</organism>
<dbReference type="OrthoDB" id="9811242at2"/>
<dbReference type="InterPro" id="IPR004046">
    <property type="entry name" value="GST_C"/>
</dbReference>
<gene>
    <name evidence="3" type="ORF">SSE37_08213</name>
</gene>
<dbReference type="CDD" id="cd03046">
    <property type="entry name" value="GST_N_GTT1_like"/>
    <property type="match status" value="1"/>
</dbReference>
<dbReference type="AlphaFoldDB" id="A3JZ74"/>
<feature type="domain" description="GST C-terminal" evidence="2">
    <location>
        <begin position="91"/>
        <end position="211"/>
    </location>
</feature>
<dbReference type="FunFam" id="3.40.30.10:FF:000331">
    <property type="entry name" value="Glutathione S-transferase"/>
    <property type="match status" value="1"/>
</dbReference>
<comment type="caution">
    <text evidence="3">The sequence shown here is derived from an EMBL/GenBank/DDBJ whole genome shotgun (WGS) entry which is preliminary data.</text>
</comment>
<proteinExistence type="inferred from homology"/>
<dbReference type="InterPro" id="IPR004045">
    <property type="entry name" value="Glutathione_S-Trfase_N"/>
</dbReference>
<sequence>MKNITITAYDWVPDFAQGHVRDLRVRWALREAGLPYDVTLIEQGRQTEPGHLARQPFAQVPTLDADEARLFESGAIVWRIAERSPTLMPEDAADRDSALSWCFSALNSVEPFVAQLTFLSIFAQDKEAAGRLVPQITALVERKLKRLSDALGDKDWLVADRFTAADVLMVTVLRDVPEVTLAAYPALRAYRDRGTARPAFAAALAEQMAPFAEHAPRYEKAS</sequence>
<dbReference type="SFLD" id="SFLDG00358">
    <property type="entry name" value="Main_(cytGST)"/>
    <property type="match status" value="1"/>
</dbReference>
<evidence type="ECO:0000313" key="3">
    <source>
        <dbReference type="EMBL" id="EBA09777.1"/>
    </source>
</evidence>